<dbReference type="RefSeq" id="WP_006881832.1">
    <property type="nucleotide sequence ID" value="NZ_AOIU01000004.1"/>
</dbReference>
<dbReference type="Pfam" id="PF03473">
    <property type="entry name" value="MOSC"/>
    <property type="match status" value="1"/>
</dbReference>
<dbReference type="PANTHER" id="PTHR36930">
    <property type="entry name" value="METAL-SULFUR CLUSTER BIOSYNTHESIS PROTEINS YUAD-RELATED"/>
    <property type="match status" value="1"/>
</dbReference>
<dbReference type="AlphaFoldDB" id="M0D6C2"/>
<protein>
    <submittedName>
        <fullName evidence="2">MOSC domain-containing protein</fullName>
    </submittedName>
</protein>
<dbReference type="SUPFAM" id="SSF50800">
    <property type="entry name" value="PK beta-barrel domain-like"/>
    <property type="match status" value="1"/>
</dbReference>
<accession>M0D6C2</accession>
<keyword evidence="3" id="KW-1185">Reference proteome</keyword>
<reference evidence="2 3" key="1">
    <citation type="journal article" date="2014" name="PLoS Genet.">
        <title>Phylogenetically driven sequencing of extremely halophilic archaea reveals strategies for static and dynamic osmo-response.</title>
        <authorList>
            <person name="Becker E.A."/>
            <person name="Seitzer P.M."/>
            <person name="Tritt A."/>
            <person name="Larsen D."/>
            <person name="Krusor M."/>
            <person name="Yao A.I."/>
            <person name="Wu D."/>
            <person name="Madern D."/>
            <person name="Eisen J.A."/>
            <person name="Darling A.E."/>
            <person name="Facciotti M.T."/>
        </authorList>
    </citation>
    <scope>NUCLEOTIDE SEQUENCE [LARGE SCALE GENOMIC DNA]</scope>
    <source>
        <strain evidence="2 3">2-9-1</strain>
    </source>
</reference>
<sequence length="152" mass="15870">MDGRVERIHLVATSGGEPDPVERVEAVAGAGLRGDRYFDDSSGSARAGSDLTLVASEALAAVERDHGIDLDRGEHRRNVTVAGVDLDALVGERFRVGDAVCVGTGPCEPCAYLADRLDEPGTTEALAGRGGLRCRIVDGGRIDVGDPVGSWQ</sequence>
<name>M0D6C2_9EURY</name>
<dbReference type="Gene3D" id="2.40.33.20">
    <property type="entry name" value="PK beta-barrel domain-like"/>
    <property type="match status" value="1"/>
</dbReference>
<dbReference type="InterPro" id="IPR011037">
    <property type="entry name" value="Pyrv_Knase-like_insert_dom_sf"/>
</dbReference>
<dbReference type="STRING" id="797114.C475_00892"/>
<gene>
    <name evidence="2" type="ORF">C475_00892</name>
</gene>
<dbReference type="eggNOG" id="arCOG11383">
    <property type="taxonomic scope" value="Archaea"/>
</dbReference>
<evidence type="ECO:0000313" key="3">
    <source>
        <dbReference type="Proteomes" id="UP000011626"/>
    </source>
</evidence>
<dbReference type="PANTHER" id="PTHR36930:SF1">
    <property type="entry name" value="MOSC DOMAIN-CONTAINING PROTEIN"/>
    <property type="match status" value="1"/>
</dbReference>
<evidence type="ECO:0000259" key="1">
    <source>
        <dbReference type="PROSITE" id="PS51340"/>
    </source>
</evidence>
<evidence type="ECO:0000313" key="2">
    <source>
        <dbReference type="EMBL" id="ELZ30247.1"/>
    </source>
</evidence>
<dbReference type="PROSITE" id="PS51340">
    <property type="entry name" value="MOSC"/>
    <property type="match status" value="1"/>
</dbReference>
<dbReference type="GO" id="GO:0003824">
    <property type="term" value="F:catalytic activity"/>
    <property type="evidence" value="ECO:0007669"/>
    <property type="project" value="InterPro"/>
</dbReference>
<dbReference type="GO" id="GO:0030151">
    <property type="term" value="F:molybdenum ion binding"/>
    <property type="evidence" value="ECO:0007669"/>
    <property type="project" value="InterPro"/>
</dbReference>
<dbReference type="InterPro" id="IPR005302">
    <property type="entry name" value="MoCF_Sase_C"/>
</dbReference>
<comment type="caution">
    <text evidence="2">The sequence shown here is derived from an EMBL/GenBank/DDBJ whole genome shotgun (WGS) entry which is preliminary data.</text>
</comment>
<dbReference type="OrthoDB" id="68158at2157"/>
<dbReference type="EMBL" id="AOIU01000004">
    <property type="protein sequence ID" value="ELZ30247.1"/>
    <property type="molecule type" value="Genomic_DNA"/>
</dbReference>
<dbReference type="InterPro" id="IPR052716">
    <property type="entry name" value="MOSC_domain"/>
</dbReference>
<proteinExistence type="predicted"/>
<dbReference type="GO" id="GO:0030170">
    <property type="term" value="F:pyridoxal phosphate binding"/>
    <property type="evidence" value="ECO:0007669"/>
    <property type="project" value="InterPro"/>
</dbReference>
<dbReference type="Proteomes" id="UP000011626">
    <property type="component" value="Unassembled WGS sequence"/>
</dbReference>
<organism evidence="2 3">
    <name type="scientific">Halosimplex carlsbadense 2-9-1</name>
    <dbReference type="NCBI Taxonomy" id="797114"/>
    <lineage>
        <taxon>Archaea</taxon>
        <taxon>Methanobacteriati</taxon>
        <taxon>Methanobacteriota</taxon>
        <taxon>Stenosarchaea group</taxon>
        <taxon>Halobacteria</taxon>
        <taxon>Halobacteriales</taxon>
        <taxon>Haloarculaceae</taxon>
        <taxon>Halosimplex</taxon>
    </lineage>
</organism>
<feature type="domain" description="MOSC" evidence="1">
    <location>
        <begin position="19"/>
        <end position="151"/>
    </location>
</feature>